<dbReference type="NCBIfam" id="TIGR00464">
    <property type="entry name" value="gltX_bact"/>
    <property type="match status" value="1"/>
</dbReference>
<keyword evidence="5 7" id="KW-0648">Protein biosynthesis</keyword>
<dbReference type="Gene3D" id="3.40.50.620">
    <property type="entry name" value="HUPs"/>
    <property type="match status" value="1"/>
</dbReference>
<name>A0A955IW16_UNCKA</name>
<dbReference type="SUPFAM" id="SSF52374">
    <property type="entry name" value="Nucleotidylyl transferase"/>
    <property type="match status" value="1"/>
</dbReference>
<dbReference type="Pfam" id="PF00749">
    <property type="entry name" value="tRNA-synt_1c"/>
    <property type="match status" value="1"/>
</dbReference>
<feature type="domain" description="Aminoacyl-tRNA synthetase class I anticodon-binding" evidence="9">
    <location>
        <begin position="343"/>
        <end position="483"/>
    </location>
</feature>
<dbReference type="EC" id="6.1.1.17" evidence="7"/>
<keyword evidence="4 7" id="KW-0067">ATP-binding</keyword>
<evidence type="ECO:0000256" key="1">
    <source>
        <dbReference type="ARBA" id="ARBA00007894"/>
    </source>
</evidence>
<feature type="domain" description="Glutamyl/glutaminyl-tRNA synthetase class Ib catalytic" evidence="8">
    <location>
        <begin position="2"/>
        <end position="324"/>
    </location>
</feature>
<dbReference type="HAMAP" id="MF_00022">
    <property type="entry name" value="Glu_tRNA_synth_type1"/>
    <property type="match status" value="1"/>
</dbReference>
<comment type="caution">
    <text evidence="7">Lacks conserved residue(s) required for the propagation of feature annotation.</text>
</comment>
<dbReference type="GO" id="GO:0008270">
    <property type="term" value="F:zinc ion binding"/>
    <property type="evidence" value="ECO:0007669"/>
    <property type="project" value="InterPro"/>
</dbReference>
<evidence type="ECO:0000313" key="11">
    <source>
        <dbReference type="Proteomes" id="UP000714817"/>
    </source>
</evidence>
<dbReference type="InterPro" id="IPR004527">
    <property type="entry name" value="Glu-tRNA-ligase_bac/mito"/>
</dbReference>
<dbReference type="InterPro" id="IPR020751">
    <property type="entry name" value="aa-tRNA-synth_I_codon-bd_sub2"/>
</dbReference>
<dbReference type="FunFam" id="3.40.50.620:FF:000045">
    <property type="entry name" value="Glutamate--tRNA ligase, mitochondrial"/>
    <property type="match status" value="1"/>
</dbReference>
<comment type="function">
    <text evidence="7">Catalyzes the attachment of glutamate to tRNA(Glu) in a two-step reaction: glutamate is first activated by ATP to form Glu-AMP and then transferred to the acceptor end of tRNA(Glu).</text>
</comment>
<dbReference type="SUPFAM" id="SSF48163">
    <property type="entry name" value="An anticodon-binding domain of class I aminoacyl-tRNA synthetases"/>
    <property type="match status" value="1"/>
</dbReference>
<evidence type="ECO:0000259" key="8">
    <source>
        <dbReference type="Pfam" id="PF00749"/>
    </source>
</evidence>
<evidence type="ECO:0000313" key="10">
    <source>
        <dbReference type="EMBL" id="MCA9302029.1"/>
    </source>
</evidence>
<reference evidence="10" key="2">
    <citation type="journal article" date="2021" name="Microbiome">
        <title>Successional dynamics and alternative stable states in a saline activated sludge microbial community over 9 years.</title>
        <authorList>
            <person name="Wang Y."/>
            <person name="Ye J."/>
            <person name="Ju F."/>
            <person name="Liu L."/>
            <person name="Boyd J.A."/>
            <person name="Deng Y."/>
            <person name="Parks D.H."/>
            <person name="Jiang X."/>
            <person name="Yin X."/>
            <person name="Woodcroft B.J."/>
            <person name="Tyson G.W."/>
            <person name="Hugenholtz P."/>
            <person name="Polz M.F."/>
            <person name="Zhang T."/>
        </authorList>
    </citation>
    <scope>NUCLEOTIDE SEQUENCE</scope>
    <source>
        <strain evidence="10">HKST-UBA80</strain>
    </source>
</reference>
<keyword evidence="2 7" id="KW-0436">Ligase</keyword>
<dbReference type="GO" id="GO:0005737">
    <property type="term" value="C:cytoplasm"/>
    <property type="evidence" value="ECO:0007669"/>
    <property type="project" value="UniProtKB-SubCell"/>
</dbReference>
<dbReference type="EMBL" id="JAGQNY010000005">
    <property type="protein sequence ID" value="MCA9302029.1"/>
    <property type="molecule type" value="Genomic_DNA"/>
</dbReference>
<dbReference type="Proteomes" id="UP000714817">
    <property type="component" value="Unassembled WGS sequence"/>
</dbReference>
<keyword evidence="3 7" id="KW-0547">Nucleotide-binding</keyword>
<keyword evidence="6 7" id="KW-0030">Aminoacyl-tRNA synthetase</keyword>
<dbReference type="InterPro" id="IPR008925">
    <property type="entry name" value="aa_tRNA-synth_I_cd-bd_sf"/>
</dbReference>
<dbReference type="GO" id="GO:0000049">
    <property type="term" value="F:tRNA binding"/>
    <property type="evidence" value="ECO:0007669"/>
    <property type="project" value="InterPro"/>
</dbReference>
<proteinExistence type="inferred from homology"/>
<reference evidence="10" key="1">
    <citation type="submission" date="2020-04" db="EMBL/GenBank/DDBJ databases">
        <authorList>
            <person name="Zhang T."/>
        </authorList>
    </citation>
    <scope>NUCLEOTIDE SEQUENCE</scope>
    <source>
        <strain evidence="10">HKST-UBA80</strain>
    </source>
</reference>
<comment type="caution">
    <text evidence="10">The sequence shown here is derived from an EMBL/GenBank/DDBJ whole genome shotgun (WGS) entry which is preliminary data.</text>
</comment>
<dbReference type="GO" id="GO:0006424">
    <property type="term" value="P:glutamyl-tRNA aminoacylation"/>
    <property type="evidence" value="ECO:0007669"/>
    <property type="project" value="UniProtKB-UniRule"/>
</dbReference>
<dbReference type="InterPro" id="IPR045462">
    <property type="entry name" value="aa-tRNA-synth_I_cd-bd"/>
</dbReference>
<evidence type="ECO:0000256" key="5">
    <source>
        <dbReference type="ARBA" id="ARBA00022917"/>
    </source>
</evidence>
<feature type="short sequence motif" description="'KMSKS' region" evidence="7">
    <location>
        <begin position="254"/>
        <end position="258"/>
    </location>
</feature>
<organism evidence="10 11">
    <name type="scientific">candidate division WWE3 bacterium</name>
    <dbReference type="NCBI Taxonomy" id="2053526"/>
    <lineage>
        <taxon>Bacteria</taxon>
        <taxon>Katanobacteria</taxon>
    </lineage>
</organism>
<gene>
    <name evidence="7" type="primary">gltX</name>
    <name evidence="10" type="ORF">KDA10_01515</name>
</gene>
<evidence type="ECO:0000256" key="4">
    <source>
        <dbReference type="ARBA" id="ARBA00022840"/>
    </source>
</evidence>
<evidence type="ECO:0000256" key="3">
    <source>
        <dbReference type="ARBA" id="ARBA00022741"/>
    </source>
</evidence>
<dbReference type="PRINTS" id="PR00987">
    <property type="entry name" value="TRNASYNTHGLU"/>
</dbReference>
<dbReference type="InterPro" id="IPR033910">
    <property type="entry name" value="GluRS_core"/>
</dbReference>
<comment type="similarity">
    <text evidence="1 7">Belongs to the class-I aminoacyl-tRNA synthetase family. Glutamate--tRNA ligase type 1 subfamily.</text>
</comment>
<accession>A0A955IW16</accession>
<dbReference type="InterPro" id="IPR020058">
    <property type="entry name" value="Glu/Gln-tRNA-synth_Ib_cat-dom"/>
</dbReference>
<dbReference type="CDD" id="cd00808">
    <property type="entry name" value="GluRS_core"/>
    <property type="match status" value="1"/>
</dbReference>
<evidence type="ECO:0000256" key="6">
    <source>
        <dbReference type="ARBA" id="ARBA00023146"/>
    </source>
</evidence>
<dbReference type="InterPro" id="IPR014729">
    <property type="entry name" value="Rossmann-like_a/b/a_fold"/>
</dbReference>
<keyword evidence="7" id="KW-0963">Cytoplasm</keyword>
<comment type="subunit">
    <text evidence="7">Monomer.</text>
</comment>
<feature type="binding site" evidence="7">
    <location>
        <position position="257"/>
    </location>
    <ligand>
        <name>ATP</name>
        <dbReference type="ChEBI" id="CHEBI:30616"/>
    </ligand>
</feature>
<dbReference type="GO" id="GO:0004818">
    <property type="term" value="F:glutamate-tRNA ligase activity"/>
    <property type="evidence" value="ECO:0007669"/>
    <property type="project" value="UniProtKB-UniRule"/>
</dbReference>
<dbReference type="InterPro" id="IPR049940">
    <property type="entry name" value="GluQ/Sye"/>
</dbReference>
<sequence>MKMRTRIAPSPTGEFQLGNFRTALYNYALAKNTSGAFVVRVEDTDRNRYVEGSMERTLEVLEKYGIPGDESPLVGGPYEPYIQSQRLELYKEYAKKLLDSGHAYYCFCSKERLEELRDGQRKSGMAATRYDKKCLSLSSEEVQKKLDQGEPYVIRLNVPKDELIKVDDLVYGEITFDSNQIDDQVLIKGDGFPTYHFAVVVDDYIMNITHILRGNDWIPSTPKHILLYRFFGWEDRTPKFIHLPLLKELGSSKKLSKRFGAVAAMDFLKQGYLREAVLNFVMFLGWNPGTEKEIYSLDEFIKDFTIEKIGKTDLVVMDREKLLWYNGHYIRSLSVEDLMLRLAAWAQEHEIELPQADKKYHLEVLSLVHERMKTLSEFVPLTHYFYADPKVDPSLIVSFGGDESARIIKDLLSLYKAVDPKKWTSADLDELSHSYVTNGGYKTKQVFMSLRAAVTSETATPPIFDTLELLGKETTLRRLDSALARL</sequence>
<evidence type="ECO:0000256" key="2">
    <source>
        <dbReference type="ARBA" id="ARBA00022598"/>
    </source>
</evidence>
<dbReference type="GO" id="GO:0005524">
    <property type="term" value="F:ATP binding"/>
    <property type="evidence" value="ECO:0007669"/>
    <property type="project" value="UniProtKB-UniRule"/>
</dbReference>
<evidence type="ECO:0000259" key="9">
    <source>
        <dbReference type="Pfam" id="PF19269"/>
    </source>
</evidence>
<comment type="subcellular location">
    <subcellularLocation>
        <location evidence="7">Cytoplasm</location>
    </subcellularLocation>
</comment>
<dbReference type="PANTHER" id="PTHR43311">
    <property type="entry name" value="GLUTAMATE--TRNA LIGASE"/>
    <property type="match status" value="1"/>
</dbReference>
<dbReference type="InterPro" id="IPR000924">
    <property type="entry name" value="Glu/Gln-tRNA-synth"/>
</dbReference>
<evidence type="ECO:0000256" key="7">
    <source>
        <dbReference type="HAMAP-Rule" id="MF_00022"/>
    </source>
</evidence>
<comment type="catalytic activity">
    <reaction evidence="7">
        <text>tRNA(Glu) + L-glutamate + ATP = L-glutamyl-tRNA(Glu) + AMP + diphosphate</text>
        <dbReference type="Rhea" id="RHEA:23540"/>
        <dbReference type="Rhea" id="RHEA-COMP:9663"/>
        <dbReference type="Rhea" id="RHEA-COMP:9680"/>
        <dbReference type="ChEBI" id="CHEBI:29985"/>
        <dbReference type="ChEBI" id="CHEBI:30616"/>
        <dbReference type="ChEBI" id="CHEBI:33019"/>
        <dbReference type="ChEBI" id="CHEBI:78442"/>
        <dbReference type="ChEBI" id="CHEBI:78520"/>
        <dbReference type="ChEBI" id="CHEBI:456215"/>
        <dbReference type="EC" id="6.1.1.17"/>
    </reaction>
</comment>
<dbReference type="Pfam" id="PF19269">
    <property type="entry name" value="Anticodon_2"/>
    <property type="match status" value="1"/>
</dbReference>
<dbReference type="PANTHER" id="PTHR43311:SF2">
    <property type="entry name" value="GLUTAMATE--TRNA LIGASE, MITOCHONDRIAL-RELATED"/>
    <property type="match status" value="1"/>
</dbReference>
<dbReference type="Gene3D" id="1.10.10.350">
    <property type="match status" value="1"/>
</dbReference>
<dbReference type="AlphaFoldDB" id="A0A955IW16"/>
<protein>
    <recommendedName>
        <fullName evidence="7">Glutamate--tRNA ligase</fullName>
        <ecNumber evidence="7">6.1.1.17</ecNumber>
    </recommendedName>
    <alternativeName>
        <fullName evidence="7">Glutamyl-tRNA synthetase</fullName>
        <shortName evidence="7">GluRS</shortName>
    </alternativeName>
</protein>